<keyword evidence="7" id="KW-0614">Plasmid</keyword>
<evidence type="ECO:0000259" key="6">
    <source>
        <dbReference type="PROSITE" id="PS50850"/>
    </source>
</evidence>
<evidence type="ECO:0000256" key="3">
    <source>
        <dbReference type="ARBA" id="ARBA00022989"/>
    </source>
</evidence>
<reference evidence="7 8" key="1">
    <citation type="submission" date="2022-02" db="EMBL/GenBank/DDBJ databases">
        <title>Shinella B3.7 sp. nov., isolated from Sediment (Zhairuo Island).</title>
        <authorList>
            <person name="Chen G."/>
        </authorList>
    </citation>
    <scope>NUCLEOTIDE SEQUENCE [LARGE SCALE GENOMIC DNA]</scope>
    <source>
        <strain evidence="7 8">B3.7</strain>
        <plasmid evidence="7">unnamed</plasmid>
    </source>
</reference>
<dbReference type="InterPro" id="IPR020846">
    <property type="entry name" value="MFS_dom"/>
</dbReference>
<dbReference type="PROSITE" id="PS50850">
    <property type="entry name" value="MFS"/>
    <property type="match status" value="1"/>
</dbReference>
<feature type="domain" description="Major facilitator superfamily (MFS) profile" evidence="6">
    <location>
        <begin position="25"/>
        <end position="484"/>
    </location>
</feature>
<comment type="caution">
    <text evidence="7">The sequence shown here is derived from an EMBL/GenBank/DDBJ whole genome shotgun (WGS) entry which is preliminary data.</text>
</comment>
<dbReference type="Gene3D" id="1.20.1720.10">
    <property type="entry name" value="Multidrug resistance protein D"/>
    <property type="match status" value="1"/>
</dbReference>
<evidence type="ECO:0000313" key="7">
    <source>
        <dbReference type="EMBL" id="MCJ8152038.1"/>
    </source>
</evidence>
<keyword evidence="4 5" id="KW-0472">Membrane</keyword>
<dbReference type="EMBL" id="JAKVIN010000015">
    <property type="protein sequence ID" value="MCJ8152038.1"/>
    <property type="molecule type" value="Genomic_DNA"/>
</dbReference>
<feature type="transmembrane region" description="Helical" evidence="5">
    <location>
        <begin position="211"/>
        <end position="230"/>
    </location>
</feature>
<dbReference type="RefSeq" id="WP_241605786.1">
    <property type="nucleotide sequence ID" value="NZ_JAKVIN010000015.1"/>
</dbReference>
<feature type="transmembrane region" description="Helical" evidence="5">
    <location>
        <begin position="348"/>
        <end position="368"/>
    </location>
</feature>
<dbReference type="InterPro" id="IPR011701">
    <property type="entry name" value="MFS"/>
</dbReference>
<feature type="transmembrane region" description="Helical" evidence="5">
    <location>
        <begin position="59"/>
        <end position="79"/>
    </location>
</feature>
<sequence>MNLDKVPAGTRIRRSRAIARPSAFALAILLLGGFITVFDLFVVNVAIPSIQSDFSASFAEVGFVIAGYELAFGVLLIAGGRLGDRYGRRRLFSLGMAGFAITSFLCGIAPDATSLIGARFFQGATGAIMFPQVYALLRVMYDEASRGWAFGILGMTLGLAAIAGQVLGGLLVESDLFSFGWRIIFLINLPIGVIAVPLARLIPESRSADTVGIDWPGIALATAALLLLLLPLLEGPNAGWPLWTWASMAASVAMFRAFLVWQRHVTKSGGSPAVDVSLFRRTQFSAGSLVVLLIYSTSTSLFLCFALLVQSGLGMTPFEAGTLFAPASVGFVAASVIAPKLVDRCGKIAVAGGMMVYAAGIGWLMMSVGNLGDEPVQRALLPALVVFGFGQGLSMTPLLNMVIGVIEDRKAGMAAGVISTMQQVGGAFGVSVVGIFFVGILGKKPVEGLSQAQRYADAFSGAMTYNLLAVLSAAVTVIMITRRIRGVS</sequence>
<proteinExistence type="predicted"/>
<evidence type="ECO:0000256" key="2">
    <source>
        <dbReference type="ARBA" id="ARBA00022692"/>
    </source>
</evidence>
<organism evidence="7 8">
    <name type="scientific">Shinella sedimenti</name>
    <dbReference type="NCBI Taxonomy" id="2919913"/>
    <lineage>
        <taxon>Bacteria</taxon>
        <taxon>Pseudomonadati</taxon>
        <taxon>Pseudomonadota</taxon>
        <taxon>Alphaproteobacteria</taxon>
        <taxon>Hyphomicrobiales</taxon>
        <taxon>Rhizobiaceae</taxon>
        <taxon>Shinella</taxon>
    </lineage>
</organism>
<dbReference type="PRINTS" id="PR01036">
    <property type="entry name" value="TCRTETB"/>
</dbReference>
<dbReference type="InterPro" id="IPR036259">
    <property type="entry name" value="MFS_trans_sf"/>
</dbReference>
<feature type="transmembrane region" description="Helical" evidence="5">
    <location>
        <begin position="321"/>
        <end position="341"/>
    </location>
</feature>
<dbReference type="Proteomes" id="UP001201844">
    <property type="component" value="Unassembled WGS sequence"/>
</dbReference>
<geneLocation type="plasmid" evidence="7">
    <name>unnamed</name>
</geneLocation>
<gene>
    <name evidence="7" type="ORF">MKI86_23200</name>
</gene>
<keyword evidence="8" id="KW-1185">Reference proteome</keyword>
<evidence type="ECO:0000256" key="4">
    <source>
        <dbReference type="ARBA" id="ARBA00023136"/>
    </source>
</evidence>
<feature type="transmembrane region" description="Helical" evidence="5">
    <location>
        <begin position="380"/>
        <end position="403"/>
    </location>
</feature>
<feature type="transmembrane region" description="Helical" evidence="5">
    <location>
        <begin position="242"/>
        <end position="261"/>
    </location>
</feature>
<dbReference type="CDD" id="cd17321">
    <property type="entry name" value="MFS_MMR_MDR_like"/>
    <property type="match status" value="1"/>
</dbReference>
<accession>A0ABT0CTU4</accession>
<evidence type="ECO:0000256" key="5">
    <source>
        <dbReference type="SAM" id="Phobius"/>
    </source>
</evidence>
<feature type="transmembrane region" description="Helical" evidence="5">
    <location>
        <begin position="116"/>
        <end position="136"/>
    </location>
</feature>
<protein>
    <submittedName>
        <fullName evidence="7">MFS transporter</fullName>
    </submittedName>
</protein>
<dbReference type="Gene3D" id="1.20.1250.20">
    <property type="entry name" value="MFS general substrate transporter like domains"/>
    <property type="match status" value="1"/>
</dbReference>
<evidence type="ECO:0000313" key="8">
    <source>
        <dbReference type="Proteomes" id="UP001201844"/>
    </source>
</evidence>
<feature type="transmembrane region" description="Helical" evidence="5">
    <location>
        <begin position="148"/>
        <end position="167"/>
    </location>
</feature>
<feature type="transmembrane region" description="Helical" evidence="5">
    <location>
        <begin position="289"/>
        <end position="309"/>
    </location>
</feature>
<dbReference type="PANTHER" id="PTHR42718">
    <property type="entry name" value="MAJOR FACILITATOR SUPERFAMILY MULTIDRUG TRANSPORTER MFSC"/>
    <property type="match status" value="1"/>
</dbReference>
<feature type="transmembrane region" description="Helical" evidence="5">
    <location>
        <begin position="424"/>
        <end position="442"/>
    </location>
</feature>
<evidence type="ECO:0000256" key="1">
    <source>
        <dbReference type="ARBA" id="ARBA00004141"/>
    </source>
</evidence>
<feature type="transmembrane region" description="Helical" evidence="5">
    <location>
        <begin position="179"/>
        <end position="199"/>
    </location>
</feature>
<dbReference type="Pfam" id="PF07690">
    <property type="entry name" value="MFS_1"/>
    <property type="match status" value="1"/>
</dbReference>
<dbReference type="SUPFAM" id="SSF103473">
    <property type="entry name" value="MFS general substrate transporter"/>
    <property type="match status" value="1"/>
</dbReference>
<dbReference type="PANTHER" id="PTHR42718:SF39">
    <property type="entry name" value="ACTINORHODIN TRANSPORTER-RELATED"/>
    <property type="match status" value="1"/>
</dbReference>
<keyword evidence="3 5" id="KW-1133">Transmembrane helix</keyword>
<comment type="subcellular location">
    <subcellularLocation>
        <location evidence="1">Membrane</location>
        <topology evidence="1">Multi-pass membrane protein</topology>
    </subcellularLocation>
</comment>
<keyword evidence="2 5" id="KW-0812">Transmembrane</keyword>
<feature type="transmembrane region" description="Helical" evidence="5">
    <location>
        <begin position="21"/>
        <end position="47"/>
    </location>
</feature>
<feature type="transmembrane region" description="Helical" evidence="5">
    <location>
        <begin position="91"/>
        <end position="110"/>
    </location>
</feature>
<feature type="transmembrane region" description="Helical" evidence="5">
    <location>
        <begin position="462"/>
        <end position="481"/>
    </location>
</feature>
<name>A0ABT0CTU4_9HYPH</name>